<accession>A0A0P7YMJ2</accession>
<protein>
    <submittedName>
        <fullName evidence="3">N-acetylmuramoyl-L-alanine amidase/Bacterial SH3 domain</fullName>
    </submittedName>
</protein>
<dbReference type="PANTHER" id="PTHR34408">
    <property type="entry name" value="FAMILY PROTEIN, PUTATIVE-RELATED"/>
    <property type="match status" value="1"/>
</dbReference>
<dbReference type="GO" id="GO:0008745">
    <property type="term" value="F:N-acetylmuramoyl-L-alanine amidase activity"/>
    <property type="evidence" value="ECO:0007669"/>
    <property type="project" value="InterPro"/>
</dbReference>
<comment type="caution">
    <text evidence="3">The sequence shown here is derived from an EMBL/GenBank/DDBJ whole genome shotgun (WGS) entry which is preliminary data.</text>
</comment>
<evidence type="ECO:0000313" key="3">
    <source>
        <dbReference type="EMBL" id="KPQ16409.1"/>
    </source>
</evidence>
<sequence>MESKYGFLKMTIGEFETWMNSQHVARTILSVQQHHTWVPNYDHFDGSNHFERQLAMKNHHVGANGWSDIGQHFTIFPDGTILTGRSLEATPACIYGANQHSICFEHLGDFDQGGDQMRLEQRNAIIRATAVVCRKFNLPINPFSIIYHHWFELGTGRRTNGNGATKSCPGTNFFGGNKVEDFQKYFAPLIQAELSGSPLPPVLPSMRYAVVTANILNVRTAPKGSASKASDRPPVERGAVLRIYDESNGWLKISKSQSHWVYGRYTESVDRATVNASVLRVRSGPGTNFSIVGTLPKSEEVFIAEEKSGWCKLALEEKWLSKQYLDFVA</sequence>
<feature type="domain" description="N-acetylmuramoyl-L-alanine amidase" evidence="1">
    <location>
        <begin position="28"/>
        <end position="170"/>
    </location>
</feature>
<reference evidence="3 4" key="1">
    <citation type="submission" date="2015-09" db="EMBL/GenBank/DDBJ databases">
        <title>Identification and resolution of microdiversity through metagenomic sequencing of parallel consortia.</title>
        <authorList>
            <person name="Nelson W.C."/>
            <person name="Romine M.F."/>
            <person name="Lindemann S.R."/>
        </authorList>
    </citation>
    <scope>NUCLEOTIDE SEQUENCE [LARGE SCALE GENOMIC DNA]</scope>
    <source>
        <strain evidence="3">HL-49</strain>
    </source>
</reference>
<dbReference type="GO" id="GO:0009253">
    <property type="term" value="P:peptidoglycan catabolic process"/>
    <property type="evidence" value="ECO:0007669"/>
    <property type="project" value="InterPro"/>
</dbReference>
<dbReference type="PANTHER" id="PTHR34408:SF1">
    <property type="entry name" value="GLYCOSYL HYDROLASE FAMILY 19 DOMAIN-CONTAINING PROTEIN HI_1415"/>
    <property type="match status" value="1"/>
</dbReference>
<dbReference type="STRING" id="1305737.GCA_000526355_00387"/>
<dbReference type="eggNOG" id="COG4991">
    <property type="taxonomic scope" value="Bacteria"/>
</dbReference>
<dbReference type="OrthoDB" id="2812205at2"/>
<organism evidence="3 4">
    <name type="scientific">Algoriphagus marincola HL-49</name>
    <dbReference type="NCBI Taxonomy" id="1305737"/>
    <lineage>
        <taxon>Bacteria</taxon>
        <taxon>Pseudomonadati</taxon>
        <taxon>Bacteroidota</taxon>
        <taxon>Cytophagia</taxon>
        <taxon>Cytophagales</taxon>
        <taxon>Cyclobacteriaceae</taxon>
        <taxon>Algoriphagus</taxon>
    </lineage>
</organism>
<feature type="domain" description="SH3b" evidence="2">
    <location>
        <begin position="277"/>
        <end position="325"/>
    </location>
</feature>
<dbReference type="SUPFAM" id="SSF55846">
    <property type="entry name" value="N-acetylmuramoyl-L-alanine amidase-like"/>
    <property type="match status" value="1"/>
</dbReference>
<dbReference type="InterPro" id="IPR003646">
    <property type="entry name" value="SH3-like_bac-type"/>
</dbReference>
<dbReference type="Proteomes" id="UP000050421">
    <property type="component" value="Unassembled WGS sequence"/>
</dbReference>
<gene>
    <name evidence="3" type="ORF">HLUCCX10_07855</name>
</gene>
<dbReference type="Pfam" id="PF01510">
    <property type="entry name" value="Amidase_2"/>
    <property type="match status" value="1"/>
</dbReference>
<dbReference type="InterPro" id="IPR052354">
    <property type="entry name" value="Cell_Wall_Dynamics_Protein"/>
</dbReference>
<evidence type="ECO:0000259" key="1">
    <source>
        <dbReference type="Pfam" id="PF01510"/>
    </source>
</evidence>
<dbReference type="Gene3D" id="2.30.30.40">
    <property type="entry name" value="SH3 Domains"/>
    <property type="match status" value="2"/>
</dbReference>
<dbReference type="AlphaFoldDB" id="A0A0P7YMJ2"/>
<name>A0A0P7YMJ2_9BACT</name>
<evidence type="ECO:0000259" key="2">
    <source>
        <dbReference type="Pfam" id="PF08239"/>
    </source>
</evidence>
<dbReference type="Pfam" id="PF08239">
    <property type="entry name" value="SH3_3"/>
    <property type="match status" value="1"/>
</dbReference>
<dbReference type="CDD" id="cd06583">
    <property type="entry name" value="PGRP"/>
    <property type="match status" value="1"/>
</dbReference>
<dbReference type="EMBL" id="LJXT01000040">
    <property type="protein sequence ID" value="KPQ16409.1"/>
    <property type="molecule type" value="Genomic_DNA"/>
</dbReference>
<dbReference type="PATRIC" id="fig|1305737.6.peg.2248"/>
<dbReference type="InterPro" id="IPR002502">
    <property type="entry name" value="Amidase_domain"/>
</dbReference>
<dbReference type="InterPro" id="IPR036505">
    <property type="entry name" value="Amidase/PGRP_sf"/>
</dbReference>
<proteinExistence type="predicted"/>
<evidence type="ECO:0000313" key="4">
    <source>
        <dbReference type="Proteomes" id="UP000050421"/>
    </source>
</evidence>
<dbReference type="Gene3D" id="3.40.80.10">
    <property type="entry name" value="Peptidoglycan recognition protein-like"/>
    <property type="match status" value="1"/>
</dbReference>